<dbReference type="EMBL" id="JAEHOE010000162">
    <property type="protein sequence ID" value="KAG2483926.1"/>
    <property type="molecule type" value="Genomic_DNA"/>
</dbReference>
<proteinExistence type="predicted"/>
<reference evidence="1" key="1">
    <citation type="journal article" date="2020" name="bioRxiv">
        <title>Comparative genomics of Chlamydomonas.</title>
        <authorList>
            <person name="Craig R.J."/>
            <person name="Hasan A.R."/>
            <person name="Ness R.W."/>
            <person name="Keightley P.D."/>
        </authorList>
    </citation>
    <scope>NUCLEOTIDE SEQUENCE</scope>
    <source>
        <strain evidence="1">CCAP 11/70</strain>
    </source>
</reference>
<evidence type="ECO:0000313" key="2">
    <source>
        <dbReference type="Proteomes" id="UP000612055"/>
    </source>
</evidence>
<organism evidence="1 2">
    <name type="scientific">Edaphochlamys debaryana</name>
    <dbReference type="NCBI Taxonomy" id="47281"/>
    <lineage>
        <taxon>Eukaryota</taxon>
        <taxon>Viridiplantae</taxon>
        <taxon>Chlorophyta</taxon>
        <taxon>core chlorophytes</taxon>
        <taxon>Chlorophyceae</taxon>
        <taxon>CS clade</taxon>
        <taxon>Chlamydomonadales</taxon>
        <taxon>Chlamydomonadales incertae sedis</taxon>
        <taxon>Edaphochlamys</taxon>
    </lineage>
</organism>
<dbReference type="OrthoDB" id="539576at2759"/>
<name>A0A836BP39_9CHLO</name>
<evidence type="ECO:0000313" key="1">
    <source>
        <dbReference type="EMBL" id="KAG2483926.1"/>
    </source>
</evidence>
<dbReference type="Proteomes" id="UP000612055">
    <property type="component" value="Unassembled WGS sequence"/>
</dbReference>
<comment type="caution">
    <text evidence="1">The sequence shown here is derived from an EMBL/GenBank/DDBJ whole genome shotgun (WGS) entry which is preliminary data.</text>
</comment>
<accession>A0A836BP39</accession>
<dbReference type="AlphaFoldDB" id="A0A836BP39"/>
<protein>
    <submittedName>
        <fullName evidence="1">Uncharacterized protein</fullName>
    </submittedName>
</protein>
<keyword evidence="2" id="KW-1185">Reference proteome</keyword>
<gene>
    <name evidence="1" type="ORF">HYH03_017247</name>
</gene>
<sequence>MPQNRCTPDLHNVTRTLIGKAQGLDQDLNISTPVLTAYLESPEAPTPTKGCCEASGAFINLYCMCSPAMVQEFNEFMDWQQLMAIIAYLQRRCADINRPIPELFAPPDNCPEYPI</sequence>